<keyword evidence="2" id="KW-1185">Reference proteome</keyword>
<evidence type="ECO:0008006" key="3">
    <source>
        <dbReference type="Google" id="ProtNLM"/>
    </source>
</evidence>
<evidence type="ECO:0000313" key="2">
    <source>
        <dbReference type="Proteomes" id="UP000250266"/>
    </source>
</evidence>
<gene>
    <name evidence="1" type="ORF">K432DRAFT_414616</name>
</gene>
<dbReference type="Proteomes" id="UP000250266">
    <property type="component" value="Unassembled WGS sequence"/>
</dbReference>
<accession>A0A8E2EGA5</accession>
<reference evidence="1 2" key="1">
    <citation type="journal article" date="2016" name="Nat. Commun.">
        <title>Ectomycorrhizal ecology is imprinted in the genome of the dominant symbiotic fungus Cenococcum geophilum.</title>
        <authorList>
            <consortium name="DOE Joint Genome Institute"/>
            <person name="Peter M."/>
            <person name="Kohler A."/>
            <person name="Ohm R.A."/>
            <person name="Kuo A."/>
            <person name="Krutzmann J."/>
            <person name="Morin E."/>
            <person name="Arend M."/>
            <person name="Barry K.W."/>
            <person name="Binder M."/>
            <person name="Choi C."/>
            <person name="Clum A."/>
            <person name="Copeland A."/>
            <person name="Grisel N."/>
            <person name="Haridas S."/>
            <person name="Kipfer T."/>
            <person name="LaButti K."/>
            <person name="Lindquist E."/>
            <person name="Lipzen A."/>
            <person name="Maire R."/>
            <person name="Meier B."/>
            <person name="Mihaltcheva S."/>
            <person name="Molinier V."/>
            <person name="Murat C."/>
            <person name="Poggeler S."/>
            <person name="Quandt C.A."/>
            <person name="Sperisen C."/>
            <person name="Tritt A."/>
            <person name="Tisserant E."/>
            <person name="Crous P.W."/>
            <person name="Henrissat B."/>
            <person name="Nehls U."/>
            <person name="Egli S."/>
            <person name="Spatafora J.W."/>
            <person name="Grigoriev I.V."/>
            <person name="Martin F.M."/>
        </authorList>
    </citation>
    <scope>NUCLEOTIDE SEQUENCE [LARGE SCALE GENOMIC DNA]</scope>
    <source>
        <strain evidence="1 2">CBS 459.81</strain>
    </source>
</reference>
<dbReference type="Gene3D" id="3.20.20.370">
    <property type="entry name" value="Glycoside hydrolase/deacetylase"/>
    <property type="match status" value="2"/>
</dbReference>
<name>A0A8E2EGA5_9PEZI</name>
<dbReference type="InterPro" id="IPR011330">
    <property type="entry name" value="Glyco_hydro/deAcase_b/a-brl"/>
</dbReference>
<dbReference type="AlphaFoldDB" id="A0A8E2EGA5"/>
<dbReference type="EMBL" id="KV744859">
    <property type="protein sequence ID" value="OCK83497.1"/>
    <property type="molecule type" value="Genomic_DNA"/>
</dbReference>
<proteinExistence type="predicted"/>
<dbReference type="OrthoDB" id="2125469at2759"/>
<dbReference type="PANTHER" id="PTHR47561">
    <property type="entry name" value="POLYSACCHARIDE DEACETYLASE FAMILY PROTEIN (AFU_ORTHOLOGUE AFUA_6G05030)"/>
    <property type="match status" value="1"/>
</dbReference>
<protein>
    <recommendedName>
        <fullName evidence="3">NodB homology domain-containing protein</fullName>
    </recommendedName>
</protein>
<sequence length="244" mass="28406">MVKRIPVGFGIDVDANGSAADPTDASCGIFGANVGVDRLLKLWERYDIKTTWFIPGHHRIVPKTDSETTSKRSIKLLEEFGLEHDHSFMFSDSQLHYAPNVWESWKETNYAVEAADWMVQMTRLQASKIVETMPSHCPQWSLDDWPPFQVEKGSSLGYVDTHSIERLWREQFDFLYKEYKQFVFPISSIHPQVSGKPQVILMLRRFIEYFKTHEGMEWCTFEKMVEEGALKKVPCRKITNHEIN</sequence>
<organism evidence="1 2">
    <name type="scientific">Lepidopterella palustris CBS 459.81</name>
    <dbReference type="NCBI Taxonomy" id="1314670"/>
    <lineage>
        <taxon>Eukaryota</taxon>
        <taxon>Fungi</taxon>
        <taxon>Dikarya</taxon>
        <taxon>Ascomycota</taxon>
        <taxon>Pezizomycotina</taxon>
        <taxon>Dothideomycetes</taxon>
        <taxon>Pleosporomycetidae</taxon>
        <taxon>Mytilinidiales</taxon>
        <taxon>Argynnaceae</taxon>
        <taxon>Lepidopterella</taxon>
    </lineage>
</organism>
<dbReference type="SUPFAM" id="SSF88713">
    <property type="entry name" value="Glycoside hydrolase/deacetylase"/>
    <property type="match status" value="1"/>
</dbReference>
<evidence type="ECO:0000313" key="1">
    <source>
        <dbReference type="EMBL" id="OCK83497.1"/>
    </source>
</evidence>
<dbReference type="PANTHER" id="PTHR47561:SF1">
    <property type="entry name" value="POLYSACCHARIDE DEACETYLASE FAMILY PROTEIN (AFU_ORTHOLOGUE AFUA_6G05030)"/>
    <property type="match status" value="1"/>
</dbReference>
<dbReference type="GO" id="GO:0005975">
    <property type="term" value="P:carbohydrate metabolic process"/>
    <property type="evidence" value="ECO:0007669"/>
    <property type="project" value="InterPro"/>
</dbReference>